<name>A0A1W6ZJF8_9BORD</name>
<dbReference type="AlphaFoldDB" id="A0A1W6ZJF8"/>
<dbReference type="Pfam" id="PF03692">
    <property type="entry name" value="CxxCxxCC"/>
    <property type="match status" value="1"/>
</dbReference>
<dbReference type="EMBL" id="CP021111">
    <property type="protein sequence ID" value="ARP97558.1"/>
    <property type="molecule type" value="Genomic_DNA"/>
</dbReference>
<organism evidence="2 3">
    <name type="scientific">Bordetella genomosp. 13</name>
    <dbReference type="NCBI Taxonomy" id="463040"/>
    <lineage>
        <taxon>Bacteria</taxon>
        <taxon>Pseudomonadati</taxon>
        <taxon>Pseudomonadota</taxon>
        <taxon>Betaproteobacteria</taxon>
        <taxon>Burkholderiales</taxon>
        <taxon>Alcaligenaceae</taxon>
        <taxon>Bordetella</taxon>
    </lineage>
</organism>
<dbReference type="KEGG" id="bgm:CAL15_19780"/>
<accession>A0A1W6ZJF8</accession>
<dbReference type="Proteomes" id="UP000194161">
    <property type="component" value="Chromosome"/>
</dbReference>
<evidence type="ECO:0000313" key="2">
    <source>
        <dbReference type="EMBL" id="ARP97558.1"/>
    </source>
</evidence>
<evidence type="ECO:0000313" key="3">
    <source>
        <dbReference type="Proteomes" id="UP000194161"/>
    </source>
</evidence>
<proteinExistence type="predicted"/>
<keyword evidence="3" id="KW-1185">Reference proteome</keyword>
<dbReference type="STRING" id="463040.CAL15_19780"/>
<protein>
    <submittedName>
        <fullName evidence="2">Zinc/iron-chelating domain-containing protein</fullName>
    </submittedName>
</protein>
<reference evidence="2 3" key="1">
    <citation type="submission" date="2017-05" db="EMBL/GenBank/DDBJ databases">
        <title>Complete and WGS of Bordetella genogroups.</title>
        <authorList>
            <person name="Spilker T."/>
            <person name="LiPuma J."/>
        </authorList>
    </citation>
    <scope>NUCLEOTIDE SEQUENCE [LARGE SCALE GENOMIC DNA]</scope>
    <source>
        <strain evidence="2 3">AU7206</strain>
    </source>
</reference>
<sequence>MPAPLPASMSVTSAFPVLDASGAQPIAANPCLDCGACCAHFRVSFYCGEVAGANGGTVPEDLVAQVGPLRACMRGTELGHGRCVALRGELGRPGIHCDIYPLRPTPCREFETWLPDGSVNPDCQRLRLKLGLPALPPRPPAENDPNGPAHPNQPKAA</sequence>
<dbReference type="InterPro" id="IPR005358">
    <property type="entry name" value="Puta_zinc/iron-chelating_dom"/>
</dbReference>
<feature type="region of interest" description="Disordered" evidence="1">
    <location>
        <begin position="134"/>
        <end position="157"/>
    </location>
</feature>
<gene>
    <name evidence="2" type="ORF">CAL15_19780</name>
</gene>
<evidence type="ECO:0000256" key="1">
    <source>
        <dbReference type="SAM" id="MobiDB-lite"/>
    </source>
</evidence>